<gene>
    <name evidence="1" type="ORF">EX30DRAFT_243607</name>
</gene>
<name>A0A4S2MI92_9PEZI</name>
<sequence>MISLLHSVNLLTTTSKFEFIVELCCSQLMWATTSGNPIETSGTASTNDKQSQPSSAPDVVALRKLVSIPWVFIIWFCKVYPPAAPPYDCETNLTNLNDTSESVFSRRSIGRRSCNAILNVTIDFHIESPSLTTKTRNQREQLSCFPIGNLRARMPMILKLLGSDTDQYSPCAKESSSM</sequence>
<dbReference type="Proteomes" id="UP000298138">
    <property type="component" value="Unassembled WGS sequence"/>
</dbReference>
<dbReference type="AlphaFoldDB" id="A0A4S2MI92"/>
<reference evidence="1 2" key="1">
    <citation type="submission" date="2019-04" db="EMBL/GenBank/DDBJ databases">
        <title>Comparative genomics and transcriptomics to analyze fruiting body development in filamentous ascomycetes.</title>
        <authorList>
            <consortium name="DOE Joint Genome Institute"/>
            <person name="Lutkenhaus R."/>
            <person name="Traeger S."/>
            <person name="Breuer J."/>
            <person name="Kuo A."/>
            <person name="Lipzen A."/>
            <person name="Pangilinan J."/>
            <person name="Dilworth D."/>
            <person name="Sandor L."/>
            <person name="Poggeler S."/>
            <person name="Barry K."/>
            <person name="Grigoriev I.V."/>
            <person name="Nowrousian M."/>
        </authorList>
    </citation>
    <scope>NUCLEOTIDE SEQUENCE [LARGE SCALE GENOMIC DNA]</scope>
    <source>
        <strain evidence="1 2">CBS 389.68</strain>
    </source>
</reference>
<organism evidence="1 2">
    <name type="scientific">Ascodesmis nigricans</name>
    <dbReference type="NCBI Taxonomy" id="341454"/>
    <lineage>
        <taxon>Eukaryota</taxon>
        <taxon>Fungi</taxon>
        <taxon>Dikarya</taxon>
        <taxon>Ascomycota</taxon>
        <taxon>Pezizomycotina</taxon>
        <taxon>Pezizomycetes</taxon>
        <taxon>Pezizales</taxon>
        <taxon>Ascodesmidaceae</taxon>
        <taxon>Ascodesmis</taxon>
    </lineage>
</organism>
<dbReference type="InParanoid" id="A0A4S2MI92"/>
<evidence type="ECO:0000313" key="2">
    <source>
        <dbReference type="Proteomes" id="UP000298138"/>
    </source>
</evidence>
<accession>A0A4S2MI92</accession>
<proteinExistence type="predicted"/>
<protein>
    <submittedName>
        <fullName evidence="1">Uncharacterized protein</fullName>
    </submittedName>
</protein>
<keyword evidence="2" id="KW-1185">Reference proteome</keyword>
<evidence type="ECO:0000313" key="1">
    <source>
        <dbReference type="EMBL" id="TGZ76606.1"/>
    </source>
</evidence>
<dbReference type="EMBL" id="ML220172">
    <property type="protein sequence ID" value="TGZ76606.1"/>
    <property type="molecule type" value="Genomic_DNA"/>
</dbReference>